<evidence type="ECO:0000256" key="6">
    <source>
        <dbReference type="ARBA" id="ARBA00023316"/>
    </source>
</evidence>
<keyword evidence="4 8" id="KW-0133">Cell shape</keyword>
<evidence type="ECO:0000256" key="1">
    <source>
        <dbReference type="ARBA" id="ARBA00004752"/>
    </source>
</evidence>
<reference evidence="10 11" key="1">
    <citation type="submission" date="2019-03" db="EMBL/GenBank/DDBJ databases">
        <title>Genomic Encyclopedia of Archaeal and Bacterial Type Strains, Phase II (KMG-II): from individual species to whole genera.</title>
        <authorList>
            <person name="Goeker M."/>
        </authorList>
    </citation>
    <scope>NUCLEOTIDE SEQUENCE [LARGE SCALE GENOMIC DNA]</scope>
    <source>
        <strain evidence="10 11">ATCC 25309</strain>
    </source>
</reference>
<dbReference type="InterPro" id="IPR002110">
    <property type="entry name" value="Ankyrin_rpt"/>
</dbReference>
<dbReference type="Pfam" id="PF12796">
    <property type="entry name" value="Ank_2"/>
    <property type="match status" value="1"/>
</dbReference>
<evidence type="ECO:0000256" key="3">
    <source>
        <dbReference type="ARBA" id="ARBA00022679"/>
    </source>
</evidence>
<name>A0A4R7RZK8_9BACT</name>
<dbReference type="SUPFAM" id="SSF48403">
    <property type="entry name" value="Ankyrin repeat"/>
    <property type="match status" value="1"/>
</dbReference>
<proteinExistence type="inferred from homology"/>
<dbReference type="PANTHER" id="PTHR30582">
    <property type="entry name" value="L,D-TRANSPEPTIDASE"/>
    <property type="match status" value="1"/>
</dbReference>
<evidence type="ECO:0000256" key="7">
    <source>
        <dbReference type="PROSITE-ProRule" id="PRU00023"/>
    </source>
</evidence>
<comment type="pathway">
    <text evidence="1 8">Cell wall biogenesis; peptidoglycan biosynthesis.</text>
</comment>
<evidence type="ECO:0000259" key="9">
    <source>
        <dbReference type="PROSITE" id="PS52029"/>
    </source>
</evidence>
<dbReference type="UniPathway" id="UPA00219"/>
<dbReference type="Pfam" id="PF03734">
    <property type="entry name" value="YkuD"/>
    <property type="match status" value="1"/>
</dbReference>
<dbReference type="EMBL" id="SOCA01000003">
    <property type="protein sequence ID" value="TDU70849.1"/>
    <property type="molecule type" value="Genomic_DNA"/>
</dbReference>
<dbReference type="Proteomes" id="UP000295662">
    <property type="component" value="Unassembled WGS sequence"/>
</dbReference>
<dbReference type="InterPro" id="IPR050979">
    <property type="entry name" value="LD-transpeptidase"/>
</dbReference>
<sequence length="399" mass="43355">MIVILSQPDLKTTQTLASLTLNPAVQTQTLFNPEPKPQVKAAPKVLPKPDEPKLAPIAPPANAMPVATKAVPLPAPVPAKPWEWQPLVDDVAARFRTDIPDTGGLPLLYMAVLQDDAEWISQLISQGASATEVTPGGDTPLCAAIRHASPETVRALLYGGADPTQMNFEKQPPIVLASLRRGSDILRALTAAGVDPNTRFASPVSRSVLERVMIKDLKHSLENDRGVTPLMACAARGDVEGAAELIRAGAKASFCTTRYKRYPINFAATQGYLFLMRIILGRQPESEPQILVTVNLTQQRAWVTQEGKIIDSCLVSTGREGFDTPAGRYVITDKHRAWTSTLYHVSMPFFMRLNCSAIGLHSGYVTGRPASHGCIRLPYEKAKKFFGLVGVGDEVQIVY</sequence>
<dbReference type="GO" id="GO:0005576">
    <property type="term" value="C:extracellular region"/>
    <property type="evidence" value="ECO:0007669"/>
    <property type="project" value="TreeGrafter"/>
</dbReference>
<gene>
    <name evidence="10" type="ORF">EI77_01967</name>
</gene>
<feature type="active site" description="Proton donor/acceptor" evidence="8">
    <location>
        <position position="361"/>
    </location>
</feature>
<dbReference type="CDD" id="cd16913">
    <property type="entry name" value="YkuD_like"/>
    <property type="match status" value="1"/>
</dbReference>
<dbReference type="InterPro" id="IPR036770">
    <property type="entry name" value="Ankyrin_rpt-contain_sf"/>
</dbReference>
<evidence type="ECO:0000256" key="5">
    <source>
        <dbReference type="ARBA" id="ARBA00022984"/>
    </source>
</evidence>
<keyword evidence="5 8" id="KW-0573">Peptidoglycan synthesis</keyword>
<evidence type="ECO:0000256" key="4">
    <source>
        <dbReference type="ARBA" id="ARBA00022960"/>
    </source>
</evidence>
<dbReference type="InterPro" id="IPR005490">
    <property type="entry name" value="LD_TPept_cat_dom"/>
</dbReference>
<protein>
    <submittedName>
        <fullName evidence="10">Ankyrin repeat protein</fullName>
    </submittedName>
</protein>
<dbReference type="PROSITE" id="PS50088">
    <property type="entry name" value="ANK_REPEAT"/>
    <property type="match status" value="1"/>
</dbReference>
<comment type="caution">
    <text evidence="10">The sequence shown here is derived from an EMBL/GenBank/DDBJ whole genome shotgun (WGS) entry which is preliminary data.</text>
</comment>
<dbReference type="GO" id="GO:0071972">
    <property type="term" value="F:peptidoglycan L,D-transpeptidase activity"/>
    <property type="evidence" value="ECO:0007669"/>
    <property type="project" value="TreeGrafter"/>
</dbReference>
<dbReference type="GO" id="GO:0018104">
    <property type="term" value="P:peptidoglycan-protein cross-linking"/>
    <property type="evidence" value="ECO:0007669"/>
    <property type="project" value="TreeGrafter"/>
</dbReference>
<dbReference type="Gene3D" id="1.25.40.20">
    <property type="entry name" value="Ankyrin repeat-containing domain"/>
    <property type="match status" value="1"/>
</dbReference>
<dbReference type="PROSITE" id="PS52029">
    <property type="entry name" value="LD_TPASE"/>
    <property type="match status" value="1"/>
</dbReference>
<dbReference type="AlphaFoldDB" id="A0A4R7RZK8"/>
<feature type="repeat" description="ANK" evidence="7">
    <location>
        <begin position="136"/>
        <end position="168"/>
    </location>
</feature>
<dbReference type="SMART" id="SM00248">
    <property type="entry name" value="ANK"/>
    <property type="match status" value="5"/>
</dbReference>
<evidence type="ECO:0000313" key="11">
    <source>
        <dbReference type="Proteomes" id="UP000295662"/>
    </source>
</evidence>
<dbReference type="SUPFAM" id="SSF141523">
    <property type="entry name" value="L,D-transpeptidase catalytic domain-like"/>
    <property type="match status" value="1"/>
</dbReference>
<dbReference type="InterPro" id="IPR038063">
    <property type="entry name" value="Transpep_catalytic_dom"/>
</dbReference>
<evidence type="ECO:0000313" key="10">
    <source>
        <dbReference type="EMBL" id="TDU70849.1"/>
    </source>
</evidence>
<feature type="active site" description="Nucleophile" evidence="8">
    <location>
        <position position="374"/>
    </location>
</feature>
<dbReference type="GO" id="GO:0016740">
    <property type="term" value="F:transferase activity"/>
    <property type="evidence" value="ECO:0007669"/>
    <property type="project" value="UniProtKB-KW"/>
</dbReference>
<keyword evidence="3" id="KW-0808">Transferase</keyword>
<dbReference type="GO" id="GO:0071555">
    <property type="term" value="P:cell wall organization"/>
    <property type="evidence" value="ECO:0007669"/>
    <property type="project" value="UniProtKB-UniRule"/>
</dbReference>
<evidence type="ECO:0000256" key="8">
    <source>
        <dbReference type="PROSITE-ProRule" id="PRU01373"/>
    </source>
</evidence>
<keyword evidence="7" id="KW-0040">ANK repeat</keyword>
<dbReference type="PANTHER" id="PTHR30582:SF2">
    <property type="entry name" value="L,D-TRANSPEPTIDASE YCIB-RELATED"/>
    <property type="match status" value="1"/>
</dbReference>
<dbReference type="Gene3D" id="2.40.440.10">
    <property type="entry name" value="L,D-transpeptidase catalytic domain-like"/>
    <property type="match status" value="1"/>
</dbReference>
<organism evidence="10 11">
    <name type="scientific">Prosthecobacter fusiformis</name>
    <dbReference type="NCBI Taxonomy" id="48464"/>
    <lineage>
        <taxon>Bacteria</taxon>
        <taxon>Pseudomonadati</taxon>
        <taxon>Verrucomicrobiota</taxon>
        <taxon>Verrucomicrobiia</taxon>
        <taxon>Verrucomicrobiales</taxon>
        <taxon>Verrucomicrobiaceae</taxon>
        <taxon>Prosthecobacter</taxon>
    </lineage>
</organism>
<keyword evidence="11" id="KW-1185">Reference proteome</keyword>
<dbReference type="GO" id="GO:0008360">
    <property type="term" value="P:regulation of cell shape"/>
    <property type="evidence" value="ECO:0007669"/>
    <property type="project" value="UniProtKB-UniRule"/>
</dbReference>
<keyword evidence="6 8" id="KW-0961">Cell wall biogenesis/degradation</keyword>
<feature type="domain" description="L,D-TPase catalytic" evidence="9">
    <location>
        <begin position="290"/>
        <end position="398"/>
    </location>
</feature>
<comment type="similarity">
    <text evidence="2">Belongs to the YkuD family.</text>
</comment>
<evidence type="ECO:0000256" key="2">
    <source>
        <dbReference type="ARBA" id="ARBA00005992"/>
    </source>
</evidence>
<accession>A0A4R7RZK8</accession>